<comment type="caution">
    <text evidence="1">The sequence shown here is derived from an EMBL/GenBank/DDBJ whole genome shotgun (WGS) entry which is preliminary data.</text>
</comment>
<keyword evidence="2" id="KW-1185">Reference proteome</keyword>
<dbReference type="GO" id="GO:0005524">
    <property type="term" value="F:ATP binding"/>
    <property type="evidence" value="ECO:0007669"/>
    <property type="project" value="UniProtKB-KW"/>
</dbReference>
<organism evidence="1 2">
    <name type="scientific">Striga asiatica</name>
    <name type="common">Asiatic witchweed</name>
    <name type="synonym">Buchnera asiatica</name>
    <dbReference type="NCBI Taxonomy" id="4170"/>
    <lineage>
        <taxon>Eukaryota</taxon>
        <taxon>Viridiplantae</taxon>
        <taxon>Streptophyta</taxon>
        <taxon>Embryophyta</taxon>
        <taxon>Tracheophyta</taxon>
        <taxon>Spermatophyta</taxon>
        <taxon>Magnoliopsida</taxon>
        <taxon>eudicotyledons</taxon>
        <taxon>Gunneridae</taxon>
        <taxon>Pentapetalae</taxon>
        <taxon>asterids</taxon>
        <taxon>lamiids</taxon>
        <taxon>Lamiales</taxon>
        <taxon>Orobanchaceae</taxon>
        <taxon>Buchnereae</taxon>
        <taxon>Striga</taxon>
    </lineage>
</organism>
<accession>A0A5A7Q246</accession>
<sequence>MVVKQWTGKSVPFEAAEETDAQGMRRIHSEMLMCHLAYSPNPLSRDILSEHHSLDLEQEKQDLYSRYFPISISGRQPFIVKIEPFKPCSAPYRINGYRASV</sequence>
<reference evidence="2" key="1">
    <citation type="journal article" date="2019" name="Curr. Biol.">
        <title>Genome Sequence of Striga asiatica Provides Insight into the Evolution of Plant Parasitism.</title>
        <authorList>
            <person name="Yoshida S."/>
            <person name="Kim S."/>
            <person name="Wafula E.K."/>
            <person name="Tanskanen J."/>
            <person name="Kim Y.M."/>
            <person name="Honaas L."/>
            <person name="Yang Z."/>
            <person name="Spallek T."/>
            <person name="Conn C.E."/>
            <person name="Ichihashi Y."/>
            <person name="Cheong K."/>
            <person name="Cui S."/>
            <person name="Der J.P."/>
            <person name="Gundlach H."/>
            <person name="Jiao Y."/>
            <person name="Hori C."/>
            <person name="Ishida J.K."/>
            <person name="Kasahara H."/>
            <person name="Kiba T."/>
            <person name="Kim M.S."/>
            <person name="Koo N."/>
            <person name="Laohavisit A."/>
            <person name="Lee Y.H."/>
            <person name="Lumba S."/>
            <person name="McCourt P."/>
            <person name="Mortimer J.C."/>
            <person name="Mutuku J.M."/>
            <person name="Nomura T."/>
            <person name="Sasaki-Sekimoto Y."/>
            <person name="Seto Y."/>
            <person name="Wang Y."/>
            <person name="Wakatake T."/>
            <person name="Sakakibara H."/>
            <person name="Demura T."/>
            <person name="Yamaguchi S."/>
            <person name="Yoneyama K."/>
            <person name="Manabe R.I."/>
            <person name="Nelson D.C."/>
            <person name="Schulman A.H."/>
            <person name="Timko M.P."/>
            <person name="dePamphilis C.W."/>
            <person name="Choi D."/>
            <person name="Shirasu K."/>
        </authorList>
    </citation>
    <scope>NUCLEOTIDE SEQUENCE [LARGE SCALE GENOMIC DNA]</scope>
    <source>
        <strain evidence="2">cv. UVA1</strain>
    </source>
</reference>
<keyword evidence="1" id="KW-0067">ATP-binding</keyword>
<evidence type="ECO:0000313" key="1">
    <source>
        <dbReference type="EMBL" id="GER38981.1"/>
    </source>
</evidence>
<dbReference type="EMBL" id="BKCP01005572">
    <property type="protein sequence ID" value="GER38981.1"/>
    <property type="molecule type" value="Genomic_DNA"/>
</dbReference>
<protein>
    <submittedName>
        <fullName evidence="1">Xylose import ATP-binding protein XylG</fullName>
    </submittedName>
</protein>
<dbReference type="AlphaFoldDB" id="A0A5A7Q246"/>
<evidence type="ECO:0000313" key="2">
    <source>
        <dbReference type="Proteomes" id="UP000325081"/>
    </source>
</evidence>
<name>A0A5A7Q246_STRAF</name>
<dbReference type="Proteomes" id="UP000325081">
    <property type="component" value="Unassembled WGS sequence"/>
</dbReference>
<keyword evidence="1" id="KW-0547">Nucleotide-binding</keyword>
<proteinExistence type="predicted"/>
<gene>
    <name evidence="1" type="ORF">STAS_15519</name>
</gene>